<gene>
    <name evidence="6" type="ORF">WN55_05924</name>
</gene>
<dbReference type="STRING" id="178035.A0A154PMW2"/>
<evidence type="ECO:0000313" key="6">
    <source>
        <dbReference type="EMBL" id="KZC13225.1"/>
    </source>
</evidence>
<dbReference type="EMBL" id="KQ434996">
    <property type="protein sequence ID" value="KZC13225.1"/>
    <property type="molecule type" value="Genomic_DNA"/>
</dbReference>
<dbReference type="SUPFAM" id="SSF51419">
    <property type="entry name" value="PLP-binding barrel"/>
    <property type="match status" value="1"/>
</dbReference>
<dbReference type="PROSITE" id="PS01211">
    <property type="entry name" value="UPF0001"/>
    <property type="match status" value="1"/>
</dbReference>
<dbReference type="NCBIfam" id="TIGR00044">
    <property type="entry name" value="YggS family pyridoxal phosphate-dependent enzyme"/>
    <property type="match status" value="1"/>
</dbReference>
<dbReference type="AlphaFoldDB" id="A0A154PMW2"/>
<feature type="modified residue" description="N6-(pyridoxal phosphate)lysine" evidence="2 3">
    <location>
        <position position="37"/>
    </location>
</feature>
<evidence type="ECO:0000256" key="3">
    <source>
        <dbReference type="PIRSR" id="PIRSR004848-1"/>
    </source>
</evidence>
<dbReference type="Pfam" id="PF01168">
    <property type="entry name" value="Ala_racemase_N"/>
    <property type="match status" value="1"/>
</dbReference>
<evidence type="ECO:0000256" key="4">
    <source>
        <dbReference type="RuleBase" id="RU004514"/>
    </source>
</evidence>
<comment type="cofactor">
    <cofactor evidence="3">
        <name>pyridoxal 5'-phosphate</name>
        <dbReference type="ChEBI" id="CHEBI:597326"/>
    </cofactor>
</comment>
<sequence length="247" mass="27985">MTVAANLKIIHDQILAASARRPLEYKDFEPRLVAVSKLKPPELIIDAYEAGQRHFGENYVNELVEKGTNQNILAKCSDIRWHFIGHLQRNKVNKLLSVPNLYVIETVDNEKLLSVLNFSWPKFRSQDDLKLKVMIQVNVSKEEGKNGCEVSKVSALVKYIINNCKNLEFVGLMTIGMSGYDATKRSNPDFLQLRECKQNVSKEFGIDLKKIELSMGMSNDYEHAVELGSTNVRVGSAIFGERPKKDI</sequence>
<evidence type="ECO:0000259" key="5">
    <source>
        <dbReference type="Pfam" id="PF01168"/>
    </source>
</evidence>
<dbReference type="OrthoDB" id="10264196at2759"/>
<organism evidence="6 7">
    <name type="scientific">Dufourea novaeangliae</name>
    <name type="common">Sweat bee</name>
    <dbReference type="NCBI Taxonomy" id="178035"/>
    <lineage>
        <taxon>Eukaryota</taxon>
        <taxon>Metazoa</taxon>
        <taxon>Ecdysozoa</taxon>
        <taxon>Arthropoda</taxon>
        <taxon>Hexapoda</taxon>
        <taxon>Insecta</taxon>
        <taxon>Pterygota</taxon>
        <taxon>Neoptera</taxon>
        <taxon>Endopterygota</taxon>
        <taxon>Hymenoptera</taxon>
        <taxon>Apocrita</taxon>
        <taxon>Aculeata</taxon>
        <taxon>Apoidea</taxon>
        <taxon>Anthophila</taxon>
        <taxon>Halictidae</taxon>
        <taxon>Rophitinae</taxon>
        <taxon>Dufourea</taxon>
    </lineage>
</organism>
<evidence type="ECO:0000256" key="2">
    <source>
        <dbReference type="HAMAP-Rule" id="MF_03225"/>
    </source>
</evidence>
<dbReference type="PANTHER" id="PTHR10146">
    <property type="entry name" value="PROLINE SYNTHETASE CO-TRANSCRIBED BACTERIAL HOMOLOG PROTEIN"/>
    <property type="match status" value="1"/>
</dbReference>
<evidence type="ECO:0000256" key="1">
    <source>
        <dbReference type="ARBA" id="ARBA00022898"/>
    </source>
</evidence>
<protein>
    <recommendedName>
        <fullName evidence="2">Pyridoxal phosphate homeostasis protein</fullName>
        <shortName evidence="2">PLP homeostasis protein</shortName>
    </recommendedName>
</protein>
<dbReference type="PIRSF" id="PIRSF004848">
    <property type="entry name" value="YBL036c_PLPDEIII"/>
    <property type="match status" value="1"/>
</dbReference>
<dbReference type="GO" id="GO:0030170">
    <property type="term" value="F:pyridoxal phosphate binding"/>
    <property type="evidence" value="ECO:0007669"/>
    <property type="project" value="UniProtKB-UniRule"/>
</dbReference>
<name>A0A154PMW2_DUFNO</name>
<dbReference type="FunFam" id="3.20.20.10:FF:000007">
    <property type="entry name" value="Pyridoxal phosphate homeostasis protein"/>
    <property type="match status" value="1"/>
</dbReference>
<dbReference type="InterPro" id="IPR011078">
    <property type="entry name" value="PyrdxlP_homeostasis"/>
</dbReference>
<dbReference type="Proteomes" id="UP000076502">
    <property type="component" value="Unassembled WGS sequence"/>
</dbReference>
<comment type="function">
    <text evidence="2">Pyridoxal 5'-phosphate (PLP)-binding protein, which may be involved in intracellular homeostatic regulation of pyridoxal 5'-phosphate (PLP), the active form of vitamin B6.</text>
</comment>
<accession>A0A154PMW2</accession>
<proteinExistence type="inferred from homology"/>
<dbReference type="InterPro" id="IPR029066">
    <property type="entry name" value="PLP-binding_barrel"/>
</dbReference>
<dbReference type="PANTHER" id="PTHR10146:SF14">
    <property type="entry name" value="PYRIDOXAL PHOSPHATE HOMEOSTASIS PROTEIN"/>
    <property type="match status" value="1"/>
</dbReference>
<dbReference type="HAMAP" id="MF_02087">
    <property type="entry name" value="PLP_homeostasis"/>
    <property type="match status" value="1"/>
</dbReference>
<keyword evidence="1 2" id="KW-0663">Pyridoxal phosphate</keyword>
<comment type="similarity">
    <text evidence="2 4">Belongs to the pyridoxal phosphate-binding protein YggS/PROSC family.</text>
</comment>
<dbReference type="Gene3D" id="3.20.20.10">
    <property type="entry name" value="Alanine racemase"/>
    <property type="match status" value="1"/>
</dbReference>
<evidence type="ECO:0000313" key="7">
    <source>
        <dbReference type="Proteomes" id="UP000076502"/>
    </source>
</evidence>
<keyword evidence="7" id="KW-1185">Reference proteome</keyword>
<dbReference type="InterPro" id="IPR001608">
    <property type="entry name" value="Ala_racemase_N"/>
</dbReference>
<dbReference type="CDD" id="cd06822">
    <property type="entry name" value="PLPDE_III_YBL036c_euk"/>
    <property type="match status" value="1"/>
</dbReference>
<reference evidence="6 7" key="1">
    <citation type="submission" date="2015-07" db="EMBL/GenBank/DDBJ databases">
        <title>The genome of Dufourea novaeangliae.</title>
        <authorList>
            <person name="Pan H."/>
            <person name="Kapheim K."/>
        </authorList>
    </citation>
    <scope>NUCLEOTIDE SEQUENCE [LARGE SCALE GENOMIC DNA]</scope>
    <source>
        <strain evidence="6">0120121106</strain>
        <tissue evidence="6">Whole body</tissue>
    </source>
</reference>
<feature type="domain" description="Alanine racemase N-terminal" evidence="5">
    <location>
        <begin position="33"/>
        <end position="243"/>
    </location>
</feature>